<gene>
    <name evidence="1" type="ORF">DYB36_007094</name>
</gene>
<name>A0A397BBK8_APHAT</name>
<accession>A0A397BBK8</accession>
<evidence type="ECO:0000313" key="2">
    <source>
        <dbReference type="Proteomes" id="UP000265427"/>
    </source>
</evidence>
<dbReference type="AlphaFoldDB" id="A0A397BBK8"/>
<dbReference type="VEuPathDB" id="FungiDB:H257_12977"/>
<dbReference type="Proteomes" id="UP000265427">
    <property type="component" value="Unassembled WGS sequence"/>
</dbReference>
<dbReference type="EMBL" id="QUSZ01003591">
    <property type="protein sequence ID" value="RHY17895.1"/>
    <property type="molecule type" value="Genomic_DNA"/>
</dbReference>
<organism evidence="1 2">
    <name type="scientific">Aphanomyces astaci</name>
    <name type="common">Crayfish plague agent</name>
    <dbReference type="NCBI Taxonomy" id="112090"/>
    <lineage>
        <taxon>Eukaryota</taxon>
        <taxon>Sar</taxon>
        <taxon>Stramenopiles</taxon>
        <taxon>Oomycota</taxon>
        <taxon>Saprolegniomycetes</taxon>
        <taxon>Saprolegniales</taxon>
        <taxon>Verrucalvaceae</taxon>
        <taxon>Aphanomyces</taxon>
    </lineage>
</organism>
<sequence length="128" mass="13904">MGVTKRRLCKAYLHASRCLTFAAAIVVLYCELRGEFVATLVLGPDTLATTLRPLTLSFNPQQQPPLVESIPAGIATTPSHTSLELRGDMCSKADNLYELAFVQPTLEHAMADDVVLGRKITRMASISS</sequence>
<reference evidence="1 2" key="1">
    <citation type="submission" date="2018-08" db="EMBL/GenBank/DDBJ databases">
        <title>Aphanomyces genome sequencing and annotation.</title>
        <authorList>
            <person name="Minardi D."/>
            <person name="Oidtmann B."/>
            <person name="Van Der Giezen M."/>
            <person name="Studholme D.J."/>
        </authorList>
    </citation>
    <scope>NUCLEOTIDE SEQUENCE [LARGE SCALE GENOMIC DNA]</scope>
    <source>
        <strain evidence="1 2">Kv</strain>
    </source>
</reference>
<comment type="caution">
    <text evidence="1">The sequence shown here is derived from an EMBL/GenBank/DDBJ whole genome shotgun (WGS) entry which is preliminary data.</text>
</comment>
<proteinExistence type="predicted"/>
<evidence type="ECO:0000313" key="1">
    <source>
        <dbReference type="EMBL" id="RHY17895.1"/>
    </source>
</evidence>
<protein>
    <submittedName>
        <fullName evidence="1">Uncharacterized protein</fullName>
    </submittedName>
</protein>